<dbReference type="Pfam" id="PF02518">
    <property type="entry name" value="HATPase_c"/>
    <property type="match status" value="1"/>
</dbReference>
<gene>
    <name evidence="16" type="ORF">CWI80_10475</name>
</gene>
<keyword evidence="8" id="KW-0067">ATP-binding</keyword>
<dbReference type="CDD" id="cd00082">
    <property type="entry name" value="HisKA"/>
    <property type="match status" value="1"/>
</dbReference>
<organism evidence="16 17">
    <name type="scientific">Pseudidiomarina sediminum</name>
    <dbReference type="NCBI Taxonomy" id="431675"/>
    <lineage>
        <taxon>Bacteria</taxon>
        <taxon>Pseudomonadati</taxon>
        <taxon>Pseudomonadota</taxon>
        <taxon>Gammaproteobacteria</taxon>
        <taxon>Alteromonadales</taxon>
        <taxon>Idiomarinaceae</taxon>
        <taxon>Pseudidiomarina</taxon>
    </lineage>
</organism>
<keyword evidence="3" id="KW-0597">Phosphoprotein</keyword>
<evidence type="ECO:0000256" key="4">
    <source>
        <dbReference type="ARBA" id="ARBA00022679"/>
    </source>
</evidence>
<dbReference type="InterPro" id="IPR036097">
    <property type="entry name" value="HisK_dim/P_sf"/>
</dbReference>
<dbReference type="InterPro" id="IPR035965">
    <property type="entry name" value="PAS-like_dom_sf"/>
</dbReference>
<evidence type="ECO:0000259" key="15">
    <source>
        <dbReference type="PROSITE" id="PS50109"/>
    </source>
</evidence>
<keyword evidence="7" id="KW-0378">Hydrolase</keyword>
<feature type="domain" description="Histidine kinase" evidence="15">
    <location>
        <begin position="139"/>
        <end position="352"/>
    </location>
</feature>
<dbReference type="SMART" id="SM00387">
    <property type="entry name" value="HATPase_c"/>
    <property type="match status" value="1"/>
</dbReference>
<dbReference type="GO" id="GO:0006355">
    <property type="term" value="P:regulation of DNA-templated transcription"/>
    <property type="evidence" value="ECO:0007669"/>
    <property type="project" value="InterPro"/>
</dbReference>
<dbReference type="SUPFAM" id="SSF55874">
    <property type="entry name" value="ATPase domain of HSP90 chaperone/DNA topoisomerase II/histidine kinase"/>
    <property type="match status" value="1"/>
</dbReference>
<protein>
    <recommendedName>
        <fullName evidence="12">Sensory histidine kinase/phosphatase NtrB</fullName>
        <ecNumber evidence="2">2.7.13.3</ecNumber>
    </recommendedName>
    <alternativeName>
        <fullName evidence="13">Nitrogen regulation protein NR(II)</fullName>
    </alternativeName>
    <alternativeName>
        <fullName evidence="14">Nitrogen regulator II</fullName>
    </alternativeName>
</protein>
<dbReference type="Gene3D" id="3.30.565.10">
    <property type="entry name" value="Histidine kinase-like ATPase, C-terminal domain"/>
    <property type="match status" value="1"/>
</dbReference>
<dbReference type="SMART" id="SM00388">
    <property type="entry name" value="HisKA"/>
    <property type="match status" value="1"/>
</dbReference>
<comment type="caution">
    <text evidence="16">The sequence shown here is derived from an EMBL/GenBank/DDBJ whole genome shotgun (WGS) entry which is preliminary data.</text>
</comment>
<keyword evidence="6" id="KW-0418">Kinase</keyword>
<name>A0A432Z351_9GAMM</name>
<dbReference type="InterPro" id="IPR013767">
    <property type="entry name" value="PAS_fold"/>
</dbReference>
<dbReference type="EC" id="2.7.13.3" evidence="2"/>
<evidence type="ECO:0000256" key="9">
    <source>
        <dbReference type="ARBA" id="ARBA00023012"/>
    </source>
</evidence>
<dbReference type="AlphaFoldDB" id="A0A432Z351"/>
<dbReference type="PRINTS" id="PR00344">
    <property type="entry name" value="BCTRLSENSOR"/>
</dbReference>
<evidence type="ECO:0000256" key="14">
    <source>
        <dbReference type="ARBA" id="ARBA00043094"/>
    </source>
</evidence>
<dbReference type="PROSITE" id="PS50109">
    <property type="entry name" value="HIS_KIN"/>
    <property type="match status" value="1"/>
</dbReference>
<sequence length="362" mass="40093">MVQPDWDQLLTGIVQLDAHLHIRYMNAAAEAMLDGSRKRLLGAPFFSLFSFSSLEPDVLRHALRDVQSVSDSDVTWIFHDGQRVTVEFIAQPLLPKHGAAQSATPQLLLELRQVDQIRRINQENAQQLQLQAAHSMVRGLAHEIKNPLGGLRGAAQLLASELPDDGLRDYTDLIMQQADRLRNLVDRMLGSHELPQRARTNVHEVIERVIAVAQLSASAKITFERDYDPSLPELTMAADAIEQAILNVVINACDALASGGGVISLRTRVLHQQTLYGQRYRQCAVIEVQDNGPGVPDALKETLFYPMVSGRAGGTGLGLAITQNVVHQHAGKVELLSEPGQTRFLLYLPYIETRQQNQSDEV</sequence>
<keyword evidence="5" id="KW-0547">Nucleotide-binding</keyword>
<evidence type="ECO:0000256" key="1">
    <source>
        <dbReference type="ARBA" id="ARBA00000085"/>
    </source>
</evidence>
<dbReference type="CDD" id="cd00130">
    <property type="entry name" value="PAS"/>
    <property type="match status" value="1"/>
</dbReference>
<dbReference type="InterPro" id="IPR036890">
    <property type="entry name" value="HATPase_C_sf"/>
</dbReference>
<dbReference type="GO" id="GO:0005524">
    <property type="term" value="F:ATP binding"/>
    <property type="evidence" value="ECO:0007669"/>
    <property type="project" value="UniProtKB-KW"/>
</dbReference>
<evidence type="ECO:0000256" key="2">
    <source>
        <dbReference type="ARBA" id="ARBA00012438"/>
    </source>
</evidence>
<evidence type="ECO:0000256" key="13">
    <source>
        <dbReference type="ARBA" id="ARBA00042313"/>
    </source>
</evidence>
<dbReference type="Proteomes" id="UP000287022">
    <property type="component" value="Unassembled WGS sequence"/>
</dbReference>
<dbReference type="STRING" id="1122124.GCA_000423165_01825"/>
<dbReference type="InterPro" id="IPR005467">
    <property type="entry name" value="His_kinase_dom"/>
</dbReference>
<keyword evidence="4" id="KW-0808">Transferase</keyword>
<dbReference type="InterPro" id="IPR003661">
    <property type="entry name" value="HisK_dim/P_dom"/>
</dbReference>
<evidence type="ECO:0000313" key="17">
    <source>
        <dbReference type="Proteomes" id="UP000287022"/>
    </source>
</evidence>
<evidence type="ECO:0000256" key="7">
    <source>
        <dbReference type="ARBA" id="ARBA00022801"/>
    </source>
</evidence>
<accession>A0A432Z351</accession>
<dbReference type="GO" id="GO:0000155">
    <property type="term" value="F:phosphorelay sensor kinase activity"/>
    <property type="evidence" value="ECO:0007669"/>
    <property type="project" value="InterPro"/>
</dbReference>
<dbReference type="EMBL" id="PIQE01000003">
    <property type="protein sequence ID" value="RUO72314.1"/>
    <property type="molecule type" value="Genomic_DNA"/>
</dbReference>
<comment type="catalytic activity">
    <reaction evidence="1">
        <text>ATP + protein L-histidine = ADP + protein N-phospho-L-histidine.</text>
        <dbReference type="EC" id="2.7.13.3"/>
    </reaction>
</comment>
<evidence type="ECO:0000313" key="16">
    <source>
        <dbReference type="EMBL" id="RUO72314.1"/>
    </source>
</evidence>
<reference evidence="17" key="1">
    <citation type="journal article" date="2018" name="Front. Microbiol.">
        <title>Genome-Based Analysis Reveals the Taxonomy and Diversity of the Family Idiomarinaceae.</title>
        <authorList>
            <person name="Liu Y."/>
            <person name="Lai Q."/>
            <person name="Shao Z."/>
        </authorList>
    </citation>
    <scope>NUCLEOTIDE SEQUENCE [LARGE SCALE GENOMIC DNA]</scope>
    <source>
        <strain evidence="17">c121</strain>
    </source>
</reference>
<dbReference type="Gene3D" id="3.30.450.20">
    <property type="entry name" value="PAS domain"/>
    <property type="match status" value="1"/>
</dbReference>
<dbReference type="SUPFAM" id="SSF55785">
    <property type="entry name" value="PYP-like sensor domain (PAS domain)"/>
    <property type="match status" value="1"/>
</dbReference>
<evidence type="ECO:0000256" key="12">
    <source>
        <dbReference type="ARBA" id="ARBA00039567"/>
    </source>
</evidence>
<dbReference type="NCBIfam" id="NF008293">
    <property type="entry name" value="PRK11073.1"/>
    <property type="match status" value="1"/>
</dbReference>
<evidence type="ECO:0000256" key="8">
    <source>
        <dbReference type="ARBA" id="ARBA00022840"/>
    </source>
</evidence>
<dbReference type="PANTHER" id="PTHR43065:SF16">
    <property type="entry name" value="SENSORY HISTIDINE KINASE_PHOSPHATASE NTRB"/>
    <property type="match status" value="1"/>
</dbReference>
<evidence type="ECO:0000256" key="5">
    <source>
        <dbReference type="ARBA" id="ARBA00022741"/>
    </source>
</evidence>
<dbReference type="SUPFAM" id="SSF47384">
    <property type="entry name" value="Homodimeric domain of signal transducing histidine kinase"/>
    <property type="match status" value="1"/>
</dbReference>
<comment type="function">
    <text evidence="11">Member of the two-component regulatory system NtrB/NtrC, which controls expression of the nitrogen-regulated (ntr) genes in response to nitrogen limitation. Under conditions of nitrogen limitation, NtrB autophosphorylates and transfers the phosphoryl group to NtrC. In the presence of nitrogen, acts as a phosphatase that dephosphorylates and inactivates NtrC.</text>
</comment>
<dbReference type="InterPro" id="IPR000014">
    <property type="entry name" value="PAS"/>
</dbReference>
<keyword evidence="9" id="KW-0902">Two-component regulatory system</keyword>
<keyword evidence="17" id="KW-1185">Reference proteome</keyword>
<dbReference type="GO" id="GO:0016787">
    <property type="term" value="F:hydrolase activity"/>
    <property type="evidence" value="ECO:0007669"/>
    <property type="project" value="UniProtKB-KW"/>
</dbReference>
<dbReference type="PANTHER" id="PTHR43065">
    <property type="entry name" value="SENSOR HISTIDINE KINASE"/>
    <property type="match status" value="1"/>
</dbReference>
<evidence type="ECO:0000256" key="3">
    <source>
        <dbReference type="ARBA" id="ARBA00022553"/>
    </source>
</evidence>
<evidence type="ECO:0000256" key="10">
    <source>
        <dbReference type="ARBA" id="ARBA00023231"/>
    </source>
</evidence>
<dbReference type="InterPro" id="IPR004358">
    <property type="entry name" value="Sig_transdc_His_kin-like_C"/>
</dbReference>
<dbReference type="Pfam" id="PF00989">
    <property type="entry name" value="PAS"/>
    <property type="match status" value="1"/>
</dbReference>
<proteinExistence type="predicted"/>
<evidence type="ECO:0000256" key="11">
    <source>
        <dbReference type="ARBA" id="ARBA00037696"/>
    </source>
</evidence>
<dbReference type="Gene3D" id="1.10.287.130">
    <property type="match status" value="1"/>
</dbReference>
<keyword evidence="10" id="KW-0535">Nitrogen fixation</keyword>
<dbReference type="Pfam" id="PF00512">
    <property type="entry name" value="HisKA"/>
    <property type="match status" value="1"/>
</dbReference>
<dbReference type="InterPro" id="IPR003594">
    <property type="entry name" value="HATPase_dom"/>
</dbReference>
<evidence type="ECO:0000256" key="6">
    <source>
        <dbReference type="ARBA" id="ARBA00022777"/>
    </source>
</evidence>